<evidence type="ECO:0000313" key="4">
    <source>
        <dbReference type="Proteomes" id="UP000177310"/>
    </source>
</evidence>
<dbReference type="GO" id="GO:0004798">
    <property type="term" value="F:dTMP kinase activity"/>
    <property type="evidence" value="ECO:0007669"/>
    <property type="project" value="TreeGrafter"/>
</dbReference>
<proteinExistence type="inferred from homology"/>
<dbReference type="GO" id="GO:0006227">
    <property type="term" value="P:dUDP biosynthetic process"/>
    <property type="evidence" value="ECO:0007669"/>
    <property type="project" value="TreeGrafter"/>
</dbReference>
<evidence type="ECO:0000256" key="1">
    <source>
        <dbReference type="ARBA" id="ARBA00009776"/>
    </source>
</evidence>
<gene>
    <name evidence="3" type="ORF">A3J59_02250</name>
</gene>
<dbReference type="Gene3D" id="3.40.50.300">
    <property type="entry name" value="P-loop containing nucleotide triphosphate hydrolases"/>
    <property type="match status" value="1"/>
</dbReference>
<feature type="domain" description="Thymidylate kinase-like" evidence="2">
    <location>
        <begin position="11"/>
        <end position="186"/>
    </location>
</feature>
<dbReference type="GO" id="GO:0006235">
    <property type="term" value="P:dTTP biosynthetic process"/>
    <property type="evidence" value="ECO:0007669"/>
    <property type="project" value="TreeGrafter"/>
</dbReference>
<dbReference type="EMBL" id="MHIL01000006">
    <property type="protein sequence ID" value="OGY52301.1"/>
    <property type="molecule type" value="Genomic_DNA"/>
</dbReference>
<comment type="similarity">
    <text evidence="1">Belongs to the thymidylate kinase family.</text>
</comment>
<comment type="caution">
    <text evidence="3">The sequence shown here is derived from an EMBL/GenBank/DDBJ whole genome shotgun (WGS) entry which is preliminary data.</text>
</comment>
<dbReference type="Proteomes" id="UP000177310">
    <property type="component" value="Unassembled WGS sequence"/>
</dbReference>
<organism evidence="3 4">
    <name type="scientific">Candidatus Buchananbacteria bacterium RIFCSPHIGHO2_02_FULL_56_16</name>
    <dbReference type="NCBI Taxonomy" id="1797542"/>
    <lineage>
        <taxon>Bacteria</taxon>
        <taxon>Candidatus Buchananiibacteriota</taxon>
    </lineage>
</organism>
<dbReference type="SUPFAM" id="SSF52540">
    <property type="entry name" value="P-loop containing nucleoside triphosphate hydrolases"/>
    <property type="match status" value="1"/>
</dbReference>
<evidence type="ECO:0000313" key="3">
    <source>
        <dbReference type="EMBL" id="OGY52301.1"/>
    </source>
</evidence>
<reference evidence="3 4" key="1">
    <citation type="journal article" date="2016" name="Nat. Commun.">
        <title>Thousands of microbial genomes shed light on interconnected biogeochemical processes in an aquifer system.</title>
        <authorList>
            <person name="Anantharaman K."/>
            <person name="Brown C.T."/>
            <person name="Hug L.A."/>
            <person name="Sharon I."/>
            <person name="Castelle C.J."/>
            <person name="Probst A.J."/>
            <person name="Thomas B.C."/>
            <person name="Singh A."/>
            <person name="Wilkins M.J."/>
            <person name="Karaoz U."/>
            <person name="Brodie E.L."/>
            <person name="Williams K.H."/>
            <person name="Hubbard S.S."/>
            <person name="Banfield J.F."/>
        </authorList>
    </citation>
    <scope>NUCLEOTIDE SEQUENCE [LARGE SCALE GENOMIC DNA]</scope>
</reference>
<protein>
    <recommendedName>
        <fullName evidence="2">Thymidylate kinase-like domain-containing protein</fullName>
    </recommendedName>
</protein>
<dbReference type="PANTHER" id="PTHR10344:SF1">
    <property type="entry name" value="THYMIDYLATE KINASE"/>
    <property type="match status" value="1"/>
</dbReference>
<dbReference type="STRING" id="1797542.A3J59_02250"/>
<evidence type="ECO:0000259" key="2">
    <source>
        <dbReference type="Pfam" id="PF02223"/>
    </source>
</evidence>
<sequence>MVQGNLIVLYGTNNLGKSTQAKLLVENLKRSGQRAEYLKYPIYEILPTGPKLNQILRSGEPQLITEVELQALYAQNRRDFQPALEKKLAGGVTMVAEDYTGTGLAWGVTKGEDLETLERQNEGLIKEDLAILLDGERFLSGKEANHLHESSDELMEWCRRVHLDLAKCYGWQTVNANRTVEEVAEDVWQIVEKSLD</sequence>
<accession>A0A1G1YJ44</accession>
<dbReference type="Pfam" id="PF02223">
    <property type="entry name" value="Thymidylate_kin"/>
    <property type="match status" value="1"/>
</dbReference>
<name>A0A1G1YJ44_9BACT</name>
<dbReference type="AlphaFoldDB" id="A0A1G1YJ44"/>
<dbReference type="PANTHER" id="PTHR10344">
    <property type="entry name" value="THYMIDYLATE KINASE"/>
    <property type="match status" value="1"/>
</dbReference>
<dbReference type="InterPro" id="IPR039430">
    <property type="entry name" value="Thymidylate_kin-like_dom"/>
</dbReference>
<dbReference type="InterPro" id="IPR027417">
    <property type="entry name" value="P-loop_NTPase"/>
</dbReference>
<dbReference type="GO" id="GO:0006233">
    <property type="term" value="P:dTDP biosynthetic process"/>
    <property type="evidence" value="ECO:0007669"/>
    <property type="project" value="TreeGrafter"/>
</dbReference>
<dbReference type="GO" id="GO:0005737">
    <property type="term" value="C:cytoplasm"/>
    <property type="evidence" value="ECO:0007669"/>
    <property type="project" value="TreeGrafter"/>
</dbReference>